<keyword evidence="6 11" id="KW-0540">Nuclease</keyword>
<evidence type="ECO:0000259" key="13">
    <source>
        <dbReference type="PROSITE" id="PS51975"/>
    </source>
</evidence>
<keyword evidence="8 11" id="KW-0255">Endonuclease</keyword>
<dbReference type="NCBIfam" id="NF000595">
    <property type="entry name" value="PRK00015.1-3"/>
    <property type="match status" value="1"/>
</dbReference>
<evidence type="ECO:0000256" key="6">
    <source>
        <dbReference type="ARBA" id="ARBA00022722"/>
    </source>
</evidence>
<dbReference type="GO" id="GO:0005737">
    <property type="term" value="C:cytoplasm"/>
    <property type="evidence" value="ECO:0007669"/>
    <property type="project" value="UniProtKB-SubCell"/>
</dbReference>
<dbReference type="Proteomes" id="UP000176429">
    <property type="component" value="Unassembled WGS sequence"/>
</dbReference>
<dbReference type="Gene3D" id="3.30.420.10">
    <property type="entry name" value="Ribonuclease H-like superfamily/Ribonuclease H"/>
    <property type="match status" value="1"/>
</dbReference>
<evidence type="ECO:0000256" key="11">
    <source>
        <dbReference type="PROSITE-ProRule" id="PRU01319"/>
    </source>
</evidence>
<dbReference type="PANTHER" id="PTHR10954:SF23">
    <property type="entry name" value="RIBONUCLEASE"/>
    <property type="match status" value="1"/>
</dbReference>
<sequence>MKFTVGIDEVGRGPLAGPVAVCAVLIESDMLKKIFSGVSSLRGVDDSKKLSPTMREKLYKAALASRRAGLLDFRVCYSSHEMIDARGISEAIARALGRALKGVSAPSDSLVWLDGSLKAPEKFQNQKTIIGGDAKIKIISLASVIAKVSRDRLLAKLARKYPRYGFEIHKGYGTRAHIAAIKSLGPCAIHRRSFLKNILIQK</sequence>
<comment type="similarity">
    <text evidence="4">Belongs to the RNase HII family. RnhC subfamily.</text>
</comment>
<evidence type="ECO:0000256" key="2">
    <source>
        <dbReference type="ARBA" id="ARBA00004065"/>
    </source>
</evidence>
<dbReference type="InterPro" id="IPR012337">
    <property type="entry name" value="RNaseH-like_sf"/>
</dbReference>
<dbReference type="InterPro" id="IPR022898">
    <property type="entry name" value="RNase_HII"/>
</dbReference>
<evidence type="ECO:0000256" key="5">
    <source>
        <dbReference type="ARBA" id="ARBA00022490"/>
    </source>
</evidence>
<evidence type="ECO:0000256" key="4">
    <source>
        <dbReference type="ARBA" id="ARBA00008378"/>
    </source>
</evidence>
<comment type="cofactor">
    <cofactor evidence="11">
        <name>Mn(2+)</name>
        <dbReference type="ChEBI" id="CHEBI:29035"/>
    </cofactor>
    <cofactor evidence="11">
        <name>Mg(2+)</name>
        <dbReference type="ChEBI" id="CHEBI:18420"/>
    </cofactor>
    <text evidence="11">Manganese or magnesium. Binds 1 divalent metal ion per monomer in the absence of substrate. May bind a second metal ion after substrate binding.</text>
</comment>
<feature type="binding site" evidence="11">
    <location>
        <position position="9"/>
    </location>
    <ligand>
        <name>a divalent metal cation</name>
        <dbReference type="ChEBI" id="CHEBI:60240"/>
    </ligand>
</feature>
<feature type="domain" description="RNase H type-2" evidence="13">
    <location>
        <begin position="2"/>
        <end position="202"/>
    </location>
</feature>
<dbReference type="InterPro" id="IPR024567">
    <property type="entry name" value="RNase_HII/HIII_dom"/>
</dbReference>
<dbReference type="GO" id="GO:0004523">
    <property type="term" value="F:RNA-DNA hybrid ribonuclease activity"/>
    <property type="evidence" value="ECO:0007669"/>
    <property type="project" value="UniProtKB-UniRule"/>
</dbReference>
<dbReference type="PROSITE" id="PS51975">
    <property type="entry name" value="RNASE_H_2"/>
    <property type="match status" value="1"/>
</dbReference>
<dbReference type="InterPro" id="IPR001352">
    <property type="entry name" value="RNase_HII/HIII"/>
</dbReference>
<feature type="binding site" evidence="11">
    <location>
        <position position="8"/>
    </location>
    <ligand>
        <name>a divalent metal cation</name>
        <dbReference type="ChEBI" id="CHEBI:60240"/>
    </ligand>
</feature>
<keyword evidence="7 11" id="KW-0479">Metal-binding</keyword>
<comment type="function">
    <text evidence="2 12">Endonuclease that specifically degrades the RNA of RNA-DNA hybrids.</text>
</comment>
<feature type="binding site" evidence="11">
    <location>
        <position position="114"/>
    </location>
    <ligand>
        <name>a divalent metal cation</name>
        <dbReference type="ChEBI" id="CHEBI:60240"/>
    </ligand>
</feature>
<dbReference type="GO" id="GO:0032299">
    <property type="term" value="C:ribonuclease H2 complex"/>
    <property type="evidence" value="ECO:0007669"/>
    <property type="project" value="TreeGrafter"/>
</dbReference>
<gene>
    <name evidence="14" type="ORF">A3H68_00545</name>
</gene>
<dbReference type="CDD" id="cd07182">
    <property type="entry name" value="RNase_HII_bacteria_HII_like"/>
    <property type="match status" value="1"/>
</dbReference>
<comment type="subcellular location">
    <subcellularLocation>
        <location evidence="3">Cytoplasm</location>
    </subcellularLocation>
</comment>
<dbReference type="AlphaFoldDB" id="A0A1G2NVI8"/>
<reference evidence="14 15" key="1">
    <citation type="journal article" date="2016" name="Nat. Commun.">
        <title>Thousands of microbial genomes shed light on interconnected biogeochemical processes in an aquifer system.</title>
        <authorList>
            <person name="Anantharaman K."/>
            <person name="Brown C.T."/>
            <person name="Hug L.A."/>
            <person name="Sharon I."/>
            <person name="Castelle C.J."/>
            <person name="Probst A.J."/>
            <person name="Thomas B.C."/>
            <person name="Singh A."/>
            <person name="Wilkins M.J."/>
            <person name="Karaoz U."/>
            <person name="Brodie E.L."/>
            <person name="Williams K.H."/>
            <person name="Hubbard S.S."/>
            <person name="Banfield J.F."/>
        </authorList>
    </citation>
    <scope>NUCLEOTIDE SEQUENCE [LARGE SCALE GENOMIC DNA]</scope>
</reference>
<evidence type="ECO:0000256" key="3">
    <source>
        <dbReference type="ARBA" id="ARBA00004496"/>
    </source>
</evidence>
<evidence type="ECO:0000313" key="15">
    <source>
        <dbReference type="Proteomes" id="UP000176429"/>
    </source>
</evidence>
<dbReference type="InterPro" id="IPR036397">
    <property type="entry name" value="RNaseH_sf"/>
</dbReference>
<organism evidence="14 15">
    <name type="scientific">Candidatus Taylorbacteria bacterium RIFCSPLOWO2_02_FULL_46_40</name>
    <dbReference type="NCBI Taxonomy" id="1802329"/>
    <lineage>
        <taxon>Bacteria</taxon>
        <taxon>Candidatus Tayloriibacteriota</taxon>
    </lineage>
</organism>
<dbReference type="GO" id="GO:0003723">
    <property type="term" value="F:RNA binding"/>
    <property type="evidence" value="ECO:0007669"/>
    <property type="project" value="UniProtKB-UniRule"/>
</dbReference>
<dbReference type="Pfam" id="PF01351">
    <property type="entry name" value="RNase_HII"/>
    <property type="match status" value="1"/>
</dbReference>
<evidence type="ECO:0000313" key="14">
    <source>
        <dbReference type="EMBL" id="OHA40094.1"/>
    </source>
</evidence>
<keyword evidence="5" id="KW-0963">Cytoplasm</keyword>
<dbReference type="GO" id="GO:0043137">
    <property type="term" value="P:DNA replication, removal of RNA primer"/>
    <property type="evidence" value="ECO:0007669"/>
    <property type="project" value="TreeGrafter"/>
</dbReference>
<name>A0A1G2NVI8_9BACT</name>
<keyword evidence="9 11" id="KW-0378">Hydrolase</keyword>
<dbReference type="PANTHER" id="PTHR10954">
    <property type="entry name" value="RIBONUCLEASE H2 SUBUNIT A"/>
    <property type="match status" value="1"/>
</dbReference>
<comment type="catalytic activity">
    <reaction evidence="1 11 12">
        <text>Endonucleolytic cleavage to 5'-phosphomonoester.</text>
        <dbReference type="EC" id="3.1.26.4"/>
    </reaction>
</comment>
<accession>A0A1G2NVI8</accession>
<evidence type="ECO:0000256" key="9">
    <source>
        <dbReference type="ARBA" id="ARBA00022801"/>
    </source>
</evidence>
<evidence type="ECO:0000256" key="8">
    <source>
        <dbReference type="ARBA" id="ARBA00022759"/>
    </source>
</evidence>
<dbReference type="GO" id="GO:0006298">
    <property type="term" value="P:mismatch repair"/>
    <property type="evidence" value="ECO:0007669"/>
    <property type="project" value="TreeGrafter"/>
</dbReference>
<evidence type="ECO:0000256" key="1">
    <source>
        <dbReference type="ARBA" id="ARBA00000077"/>
    </source>
</evidence>
<dbReference type="EC" id="3.1.26.4" evidence="12"/>
<protein>
    <recommendedName>
        <fullName evidence="12">Ribonuclease</fullName>
        <ecNumber evidence="12">3.1.26.4</ecNumber>
    </recommendedName>
</protein>
<keyword evidence="10" id="KW-0464">Manganese</keyword>
<dbReference type="EMBL" id="MHSH01000054">
    <property type="protein sequence ID" value="OHA40094.1"/>
    <property type="molecule type" value="Genomic_DNA"/>
</dbReference>
<proteinExistence type="inferred from homology"/>
<evidence type="ECO:0000256" key="7">
    <source>
        <dbReference type="ARBA" id="ARBA00022723"/>
    </source>
</evidence>
<evidence type="ECO:0000256" key="10">
    <source>
        <dbReference type="ARBA" id="ARBA00023211"/>
    </source>
</evidence>
<evidence type="ECO:0000256" key="12">
    <source>
        <dbReference type="RuleBase" id="RU003515"/>
    </source>
</evidence>
<dbReference type="GO" id="GO:0046872">
    <property type="term" value="F:metal ion binding"/>
    <property type="evidence" value="ECO:0007669"/>
    <property type="project" value="UniProtKB-KW"/>
</dbReference>
<dbReference type="SUPFAM" id="SSF53098">
    <property type="entry name" value="Ribonuclease H-like"/>
    <property type="match status" value="1"/>
</dbReference>
<comment type="caution">
    <text evidence="14">The sequence shown here is derived from an EMBL/GenBank/DDBJ whole genome shotgun (WGS) entry which is preliminary data.</text>
</comment>